<organism evidence="8 9">
    <name type="scientific">Euroglyphus maynei</name>
    <name type="common">Mayne's house dust mite</name>
    <dbReference type="NCBI Taxonomy" id="6958"/>
    <lineage>
        <taxon>Eukaryota</taxon>
        <taxon>Metazoa</taxon>
        <taxon>Ecdysozoa</taxon>
        <taxon>Arthropoda</taxon>
        <taxon>Chelicerata</taxon>
        <taxon>Arachnida</taxon>
        <taxon>Acari</taxon>
        <taxon>Acariformes</taxon>
        <taxon>Sarcoptiformes</taxon>
        <taxon>Astigmata</taxon>
        <taxon>Psoroptidia</taxon>
        <taxon>Analgoidea</taxon>
        <taxon>Pyroglyphidae</taxon>
        <taxon>Pyroglyphinae</taxon>
        <taxon>Euroglyphus</taxon>
    </lineage>
</organism>
<dbReference type="GO" id="GO:0051123">
    <property type="term" value="P:RNA polymerase II preinitiation complex assembly"/>
    <property type="evidence" value="ECO:0007669"/>
    <property type="project" value="TreeGrafter"/>
</dbReference>
<dbReference type="CDD" id="cd22932">
    <property type="entry name" value="HFD_TAF6L"/>
    <property type="match status" value="1"/>
</dbReference>
<comment type="caution">
    <text evidence="8">The sequence shown here is derived from an EMBL/GenBank/DDBJ whole genome shotgun (WGS) entry which is preliminary data.</text>
</comment>
<dbReference type="InterPro" id="IPR004823">
    <property type="entry name" value="TAF_TATA-bd_Histone-like_dom"/>
</dbReference>
<evidence type="ECO:0000256" key="2">
    <source>
        <dbReference type="ARBA" id="ARBA00007688"/>
    </source>
</evidence>
<dbReference type="GO" id="GO:0003713">
    <property type="term" value="F:transcription coactivator activity"/>
    <property type="evidence" value="ECO:0007669"/>
    <property type="project" value="TreeGrafter"/>
</dbReference>
<dbReference type="GO" id="GO:0046695">
    <property type="term" value="C:SLIK (SAGA-like) complex"/>
    <property type="evidence" value="ECO:0007669"/>
    <property type="project" value="InterPro"/>
</dbReference>
<keyword evidence="9" id="KW-1185">Reference proteome</keyword>
<feature type="domain" description="TATA box binding protein associated factor (TAF) histone-like fold" evidence="7">
    <location>
        <begin position="82"/>
        <end position="148"/>
    </location>
</feature>
<dbReference type="InterPro" id="IPR009072">
    <property type="entry name" value="Histone-fold"/>
</dbReference>
<dbReference type="GO" id="GO:0016251">
    <property type="term" value="F:RNA polymerase II general transcription initiation factor activity"/>
    <property type="evidence" value="ECO:0007669"/>
    <property type="project" value="InterPro"/>
</dbReference>
<comment type="subcellular location">
    <subcellularLocation>
        <location evidence="1">Nucleus</location>
    </subcellularLocation>
</comment>
<dbReference type="GO" id="GO:0000124">
    <property type="term" value="C:SAGA complex"/>
    <property type="evidence" value="ECO:0007669"/>
    <property type="project" value="InterPro"/>
</dbReference>
<dbReference type="Pfam" id="PF02969">
    <property type="entry name" value="TAF"/>
    <property type="match status" value="1"/>
</dbReference>
<name>A0A1Y3BK06_EURMA</name>
<dbReference type="PANTHER" id="PTHR10221:SF22">
    <property type="entry name" value="TAF6-LIKE RNA POLYMERASE II P300_CBP-ASSOCIATED FACTOR-ASSOCIATED FACTOR 65 KDA SUBUNIT 6L"/>
    <property type="match status" value="1"/>
</dbReference>
<dbReference type="OrthoDB" id="6621890at2759"/>
<dbReference type="GO" id="GO:0003743">
    <property type="term" value="F:translation initiation factor activity"/>
    <property type="evidence" value="ECO:0007669"/>
    <property type="project" value="UniProtKB-KW"/>
</dbReference>
<dbReference type="AlphaFoldDB" id="A0A1Y3BK06"/>
<proteinExistence type="inferred from homology"/>
<keyword evidence="8" id="KW-0396">Initiation factor</keyword>
<dbReference type="EMBL" id="MUJZ01019717">
    <property type="protein sequence ID" value="OTF80153.1"/>
    <property type="molecule type" value="Genomic_DNA"/>
</dbReference>
<comment type="similarity">
    <text evidence="2">Belongs to the TAF6 family.</text>
</comment>
<evidence type="ECO:0000313" key="9">
    <source>
        <dbReference type="Proteomes" id="UP000194236"/>
    </source>
</evidence>
<reference evidence="8 9" key="1">
    <citation type="submission" date="2017-03" db="EMBL/GenBank/DDBJ databases">
        <title>Genome Survey of Euroglyphus maynei.</title>
        <authorList>
            <person name="Arlian L.G."/>
            <person name="Morgan M.S."/>
            <person name="Rider S.D."/>
        </authorList>
    </citation>
    <scope>NUCLEOTIDE SEQUENCE [LARGE SCALE GENOMIC DNA]</scope>
    <source>
        <strain evidence="8">Arlian Lab</strain>
        <tissue evidence="8">Whole body</tissue>
    </source>
</reference>
<dbReference type="Gene3D" id="1.10.20.10">
    <property type="entry name" value="Histone, subunit A"/>
    <property type="match status" value="1"/>
</dbReference>
<evidence type="ECO:0000259" key="7">
    <source>
        <dbReference type="SMART" id="SM00803"/>
    </source>
</evidence>
<dbReference type="InterPro" id="IPR037796">
    <property type="entry name" value="TAF6"/>
</dbReference>
<feature type="compositionally biased region" description="Acidic residues" evidence="6">
    <location>
        <begin position="40"/>
        <end position="64"/>
    </location>
</feature>
<evidence type="ECO:0000256" key="6">
    <source>
        <dbReference type="SAM" id="MobiDB-lite"/>
    </source>
</evidence>
<dbReference type="Proteomes" id="UP000194236">
    <property type="component" value="Unassembled WGS sequence"/>
</dbReference>
<feature type="region of interest" description="Disordered" evidence="6">
    <location>
        <begin position="1"/>
        <end position="66"/>
    </location>
</feature>
<evidence type="ECO:0000313" key="8">
    <source>
        <dbReference type="EMBL" id="OTF80153.1"/>
    </source>
</evidence>
<dbReference type="SUPFAM" id="SSF47113">
    <property type="entry name" value="Histone-fold"/>
    <property type="match status" value="1"/>
</dbReference>
<evidence type="ECO:0000256" key="3">
    <source>
        <dbReference type="ARBA" id="ARBA00023015"/>
    </source>
</evidence>
<accession>A0A1Y3BK06</accession>
<dbReference type="SMART" id="SM00803">
    <property type="entry name" value="TAF"/>
    <property type="match status" value="1"/>
</dbReference>
<keyword evidence="5" id="KW-0539">Nucleus</keyword>
<dbReference type="GO" id="GO:0046982">
    <property type="term" value="F:protein heterodimerization activity"/>
    <property type="evidence" value="ECO:0007669"/>
    <property type="project" value="InterPro"/>
</dbReference>
<sequence>MSIKNEPEDFNGFNSSSNSHSHLIEEESLDDDDRVSNNNELDEDGSCSDDTDNEESSNDSDLSSEAEISTNVYAESSEISTVVFPLETIQIISEQNEIKQELTEDAALSISEDVSYRIRELIHCSSQFMRHSFRTKLSTKDIFQAMQELDCDLIFGHNNASTSNNNDMTENENYYVEVPSAGIFVENQNQVDLKKETLKLLKFKPPNKDKNDETKWSLAFDIDWFSLTNPICDNIYYINGKSNLIDNYFRKLTEILLNDSKLPSSKEQNRCLKVFYVDLSKNRLVKSLICPLFYFIRNTIISWEKLKPSNDGIDLIRFNQTRLKSISRLLTVLCSIIRNEEFVNLTFDSKIVEDFTETILMLCFESNSLNLSFTLV</sequence>
<gene>
    <name evidence="8" type="ORF">BLA29_006365</name>
</gene>
<dbReference type="GO" id="GO:0005669">
    <property type="term" value="C:transcription factor TFIID complex"/>
    <property type="evidence" value="ECO:0007669"/>
    <property type="project" value="InterPro"/>
</dbReference>
<keyword evidence="3" id="KW-0805">Transcription regulation</keyword>
<evidence type="ECO:0000256" key="5">
    <source>
        <dbReference type="ARBA" id="ARBA00023242"/>
    </source>
</evidence>
<keyword evidence="4" id="KW-0804">Transcription</keyword>
<evidence type="ECO:0000256" key="1">
    <source>
        <dbReference type="ARBA" id="ARBA00004123"/>
    </source>
</evidence>
<dbReference type="PANTHER" id="PTHR10221">
    <property type="entry name" value="TRANSCRIPTION INITIATION FACTOR TFIID SUBUNIT 6"/>
    <property type="match status" value="1"/>
</dbReference>
<keyword evidence="8" id="KW-0648">Protein biosynthesis</keyword>
<protein>
    <submittedName>
        <fullName evidence="8">Transcription initiation factor TFIID subunit 6-like protein</fullName>
    </submittedName>
</protein>
<feature type="non-terminal residue" evidence="8">
    <location>
        <position position="376"/>
    </location>
</feature>
<evidence type="ECO:0000256" key="4">
    <source>
        <dbReference type="ARBA" id="ARBA00023163"/>
    </source>
</evidence>